<reference evidence="8 9" key="1">
    <citation type="submission" date="2024-04" db="EMBL/GenBank/DDBJ databases">
        <authorList>
            <consortium name="Genoscope - CEA"/>
            <person name="William W."/>
        </authorList>
    </citation>
    <scope>NUCLEOTIDE SEQUENCE [LARGE SCALE GENOMIC DNA]</scope>
</reference>
<organism evidence="8 9">
    <name type="scientific">Lymnaea stagnalis</name>
    <name type="common">Great pond snail</name>
    <name type="synonym">Helix stagnalis</name>
    <dbReference type="NCBI Taxonomy" id="6523"/>
    <lineage>
        <taxon>Eukaryota</taxon>
        <taxon>Metazoa</taxon>
        <taxon>Spiralia</taxon>
        <taxon>Lophotrochozoa</taxon>
        <taxon>Mollusca</taxon>
        <taxon>Gastropoda</taxon>
        <taxon>Heterobranchia</taxon>
        <taxon>Euthyneura</taxon>
        <taxon>Panpulmonata</taxon>
        <taxon>Hygrophila</taxon>
        <taxon>Lymnaeoidea</taxon>
        <taxon>Lymnaeidae</taxon>
        <taxon>Lymnaea</taxon>
    </lineage>
</organism>
<dbReference type="AlphaFoldDB" id="A0AAV2IP25"/>
<feature type="transmembrane region" description="Helical" evidence="7">
    <location>
        <begin position="442"/>
        <end position="464"/>
    </location>
</feature>
<evidence type="ECO:0000256" key="6">
    <source>
        <dbReference type="SAM" id="MobiDB-lite"/>
    </source>
</evidence>
<evidence type="ECO:0000256" key="3">
    <source>
        <dbReference type="ARBA" id="ARBA00022692"/>
    </source>
</evidence>
<dbReference type="EMBL" id="CAXITT010001026">
    <property type="protein sequence ID" value="CAL1547620.1"/>
    <property type="molecule type" value="Genomic_DNA"/>
</dbReference>
<evidence type="ECO:0000313" key="8">
    <source>
        <dbReference type="EMBL" id="CAL1547620.1"/>
    </source>
</evidence>
<evidence type="ECO:0000256" key="7">
    <source>
        <dbReference type="SAM" id="Phobius"/>
    </source>
</evidence>
<protein>
    <recommendedName>
        <fullName evidence="10">Protein odr-4 homolog</fullName>
    </recommendedName>
</protein>
<dbReference type="InterPro" id="IPR029454">
    <property type="entry name" value="ODR-4-like"/>
</dbReference>
<proteinExistence type="inferred from homology"/>
<feature type="region of interest" description="Disordered" evidence="6">
    <location>
        <begin position="50"/>
        <end position="73"/>
    </location>
</feature>
<evidence type="ECO:0000313" key="9">
    <source>
        <dbReference type="Proteomes" id="UP001497497"/>
    </source>
</evidence>
<comment type="caution">
    <text evidence="8">The sequence shown here is derived from an EMBL/GenBank/DDBJ whole genome shotgun (WGS) entry which is preliminary data.</text>
</comment>
<evidence type="ECO:0000256" key="2">
    <source>
        <dbReference type="ARBA" id="ARBA00010131"/>
    </source>
</evidence>
<dbReference type="PANTHER" id="PTHR33966:SF1">
    <property type="entry name" value="PROTEIN ODR-4 HOMOLOG"/>
    <property type="match status" value="1"/>
</dbReference>
<keyword evidence="3 7" id="KW-0812">Transmembrane</keyword>
<dbReference type="Pfam" id="PF14778">
    <property type="entry name" value="ODR4-like"/>
    <property type="match status" value="1"/>
</dbReference>
<name>A0AAV2IP25_LYMST</name>
<gene>
    <name evidence="8" type="ORF">GSLYS_00020937001</name>
</gene>
<sequence>MGRSIIVDQGVEMYVDKLLKENKWFVGVIIGQLTAQRDYVVHIVRTPDPVEDEVSEENGDDDSGDAVKSFKKNPALERPGSLEQLDEKWVSTHAKQVSRMLPGGLNVIGLFAIAPPVMLKNSQSKLRQMLYSVYKHLNRNIVFVTPGEITDRILLQLDTSTKKFTCVTIDASDLKSATRPAEWKYQSGESKWVRLSSQINLDIPITVPVDSKAQSLLKQIQVGLVDFCGSVRRSIIAIEGSIRDPGEPLIVQAEKKGKGGKGGNTATDTKNSYDVTIFLPFLSSESSSDPTSTLSQSTINIMGTTIVRAYVSAKASVSDAVEAIKMDVVRSLMARCELLCEEFNVTEGKQGSEVYDPPVRLFCQLPRCGLEVCDYVFQDEKQEEVRERIKELLDVEVEELEETEKSAADDDTWSCPSSLSCMSSHQSLVAPLTTNKKAIAKAYLGAAIGGLVAITATWISYLYMTDQ</sequence>
<dbReference type="Proteomes" id="UP001497497">
    <property type="component" value="Unassembled WGS sequence"/>
</dbReference>
<evidence type="ECO:0000256" key="4">
    <source>
        <dbReference type="ARBA" id="ARBA00022989"/>
    </source>
</evidence>
<feature type="compositionally biased region" description="Acidic residues" evidence="6">
    <location>
        <begin position="50"/>
        <end position="64"/>
    </location>
</feature>
<comment type="similarity">
    <text evidence="2">Belongs to the ODR-4 family.</text>
</comment>
<evidence type="ECO:0000256" key="5">
    <source>
        <dbReference type="ARBA" id="ARBA00023136"/>
    </source>
</evidence>
<dbReference type="GO" id="GO:0012505">
    <property type="term" value="C:endomembrane system"/>
    <property type="evidence" value="ECO:0007669"/>
    <property type="project" value="TreeGrafter"/>
</dbReference>
<accession>A0AAV2IP25</accession>
<evidence type="ECO:0008006" key="10">
    <source>
        <dbReference type="Google" id="ProtNLM"/>
    </source>
</evidence>
<dbReference type="GO" id="GO:0008104">
    <property type="term" value="P:intracellular protein localization"/>
    <property type="evidence" value="ECO:0007669"/>
    <property type="project" value="TreeGrafter"/>
</dbReference>
<evidence type="ECO:0000256" key="1">
    <source>
        <dbReference type="ARBA" id="ARBA00004370"/>
    </source>
</evidence>
<comment type="subcellular location">
    <subcellularLocation>
        <location evidence="1">Membrane</location>
    </subcellularLocation>
</comment>
<dbReference type="GO" id="GO:0016020">
    <property type="term" value="C:membrane"/>
    <property type="evidence" value="ECO:0007669"/>
    <property type="project" value="UniProtKB-SubCell"/>
</dbReference>
<dbReference type="PANTHER" id="PTHR33966">
    <property type="entry name" value="PROTEIN ODR-4 HOMOLOG"/>
    <property type="match status" value="1"/>
</dbReference>
<keyword evidence="4 7" id="KW-1133">Transmembrane helix</keyword>
<keyword evidence="5 7" id="KW-0472">Membrane</keyword>
<keyword evidence="9" id="KW-1185">Reference proteome</keyword>